<feature type="region of interest" description="Disordered" evidence="1">
    <location>
        <begin position="109"/>
        <end position="132"/>
    </location>
</feature>
<evidence type="ECO:0000256" key="1">
    <source>
        <dbReference type="SAM" id="MobiDB-lite"/>
    </source>
</evidence>
<sequence>MTRVRSGNSALAAPAVSSVGTQTELMRREAAVQISGRRECLHWSGEVRIRNGQGCALCSLVEVLLRQVAELQDAVTRLKGVREAEEKQHCLLQDQTVQGPQASTVAHAENKETANPGSCETVTKKGNKKRRKRTIKSKGLLLHLLPQFRTALLFCRELMKKNVHTRSNQLMHWQRR</sequence>
<protein>
    <submittedName>
        <fullName evidence="2">Uncharacterized protein</fullName>
    </submittedName>
</protein>
<name>A0A0Q3LVH3_AMAAE</name>
<dbReference type="STRING" id="12930.A0A0Q3LVH3"/>
<dbReference type="EMBL" id="LMAW01003040">
    <property type="protein sequence ID" value="KQK74455.1"/>
    <property type="molecule type" value="Genomic_DNA"/>
</dbReference>
<comment type="caution">
    <text evidence="2">The sequence shown here is derived from an EMBL/GenBank/DDBJ whole genome shotgun (WGS) entry which is preliminary data.</text>
</comment>
<proteinExistence type="predicted"/>
<evidence type="ECO:0000313" key="2">
    <source>
        <dbReference type="EMBL" id="KQK74455.1"/>
    </source>
</evidence>
<accession>A0A0Q3LVH3</accession>
<dbReference type="Proteomes" id="UP000051836">
    <property type="component" value="Unassembled WGS sequence"/>
</dbReference>
<gene>
    <name evidence="2" type="ORF">AAES_155803</name>
</gene>
<evidence type="ECO:0000313" key="3">
    <source>
        <dbReference type="Proteomes" id="UP000051836"/>
    </source>
</evidence>
<reference evidence="2 3" key="1">
    <citation type="submission" date="2015-10" db="EMBL/GenBank/DDBJ databases">
        <authorList>
            <person name="Gilbert D.G."/>
        </authorList>
    </citation>
    <scope>NUCLEOTIDE SEQUENCE [LARGE SCALE GENOMIC DNA]</scope>
    <source>
        <strain evidence="2">FVVF132</strain>
    </source>
</reference>
<dbReference type="AlphaFoldDB" id="A0A0Q3LVH3"/>
<organism evidence="2 3">
    <name type="scientific">Amazona aestiva</name>
    <name type="common">Blue-fronted Amazon parrot</name>
    <dbReference type="NCBI Taxonomy" id="12930"/>
    <lineage>
        <taxon>Eukaryota</taxon>
        <taxon>Metazoa</taxon>
        <taxon>Chordata</taxon>
        <taxon>Craniata</taxon>
        <taxon>Vertebrata</taxon>
        <taxon>Euteleostomi</taxon>
        <taxon>Archelosauria</taxon>
        <taxon>Archosauria</taxon>
        <taxon>Dinosauria</taxon>
        <taxon>Saurischia</taxon>
        <taxon>Theropoda</taxon>
        <taxon>Coelurosauria</taxon>
        <taxon>Aves</taxon>
        <taxon>Neognathae</taxon>
        <taxon>Neoaves</taxon>
        <taxon>Telluraves</taxon>
        <taxon>Australaves</taxon>
        <taxon>Psittaciformes</taxon>
        <taxon>Psittacidae</taxon>
        <taxon>Amazona</taxon>
    </lineage>
</organism>
<keyword evidence="3" id="KW-1185">Reference proteome</keyword>